<dbReference type="VEuPathDB" id="FungiDB:HpaG810801"/>
<evidence type="ECO:0000313" key="2">
    <source>
        <dbReference type="Proteomes" id="UP000011713"/>
    </source>
</evidence>
<sequence length="85" mass="9416">MRPHVYDSCGDCTLCDDRGVEIMDSVTITRSRAIDSYNAASSIVKSTSSILAMDPLSLNVSQSYPITRVVIEDERWTPLWPHGAL</sequence>
<accession>M4BWA0</accession>
<reference evidence="2" key="1">
    <citation type="journal article" date="2010" name="Science">
        <title>Signatures of adaptation to obligate biotrophy in the Hyaloperonospora arabidopsidis genome.</title>
        <authorList>
            <person name="Baxter L."/>
            <person name="Tripathy S."/>
            <person name="Ishaque N."/>
            <person name="Boot N."/>
            <person name="Cabral A."/>
            <person name="Kemen E."/>
            <person name="Thines M."/>
            <person name="Ah-Fong A."/>
            <person name="Anderson R."/>
            <person name="Badejoko W."/>
            <person name="Bittner-Eddy P."/>
            <person name="Boore J.L."/>
            <person name="Chibucos M.C."/>
            <person name="Coates M."/>
            <person name="Dehal P."/>
            <person name="Delehaunty K."/>
            <person name="Dong S."/>
            <person name="Downton P."/>
            <person name="Dumas B."/>
            <person name="Fabro G."/>
            <person name="Fronick C."/>
            <person name="Fuerstenberg S.I."/>
            <person name="Fulton L."/>
            <person name="Gaulin E."/>
            <person name="Govers F."/>
            <person name="Hughes L."/>
            <person name="Humphray S."/>
            <person name="Jiang R.H."/>
            <person name="Judelson H."/>
            <person name="Kamoun S."/>
            <person name="Kyung K."/>
            <person name="Meijer H."/>
            <person name="Minx P."/>
            <person name="Morris P."/>
            <person name="Nelson J."/>
            <person name="Phuntumart V."/>
            <person name="Qutob D."/>
            <person name="Rehmany A."/>
            <person name="Rougon-Cardoso A."/>
            <person name="Ryden P."/>
            <person name="Torto-Alalibo T."/>
            <person name="Studholme D."/>
            <person name="Wang Y."/>
            <person name="Win J."/>
            <person name="Wood J."/>
            <person name="Clifton S.W."/>
            <person name="Rogers J."/>
            <person name="Van den Ackerveken G."/>
            <person name="Jones J.D."/>
            <person name="McDowell J.M."/>
            <person name="Beynon J."/>
            <person name="Tyler B.M."/>
        </authorList>
    </citation>
    <scope>NUCLEOTIDE SEQUENCE [LARGE SCALE GENOMIC DNA]</scope>
    <source>
        <strain evidence="2">Emoy2</strain>
    </source>
</reference>
<dbReference type="Proteomes" id="UP000011713">
    <property type="component" value="Unassembled WGS sequence"/>
</dbReference>
<proteinExistence type="predicted"/>
<evidence type="ECO:0000313" key="1">
    <source>
        <dbReference type="EnsemblProtists" id="HpaP810801"/>
    </source>
</evidence>
<dbReference type="AlphaFoldDB" id="M4BWA0"/>
<keyword evidence="2" id="KW-1185">Reference proteome</keyword>
<dbReference type="HOGENOM" id="CLU_2517375_0_0_1"/>
<organism evidence="1 2">
    <name type="scientific">Hyaloperonospora arabidopsidis (strain Emoy2)</name>
    <name type="common">Downy mildew agent</name>
    <name type="synonym">Peronospora arabidopsidis</name>
    <dbReference type="NCBI Taxonomy" id="559515"/>
    <lineage>
        <taxon>Eukaryota</taxon>
        <taxon>Sar</taxon>
        <taxon>Stramenopiles</taxon>
        <taxon>Oomycota</taxon>
        <taxon>Peronosporomycetes</taxon>
        <taxon>Peronosporales</taxon>
        <taxon>Peronosporaceae</taxon>
        <taxon>Hyaloperonospora</taxon>
    </lineage>
</organism>
<dbReference type="InParanoid" id="M4BWA0"/>
<reference evidence="1" key="2">
    <citation type="submission" date="2015-06" db="UniProtKB">
        <authorList>
            <consortium name="EnsemblProtists"/>
        </authorList>
    </citation>
    <scope>IDENTIFICATION</scope>
    <source>
        <strain evidence="1">Emoy2</strain>
    </source>
</reference>
<dbReference type="EnsemblProtists" id="HpaT810801">
    <property type="protein sequence ID" value="HpaP810801"/>
    <property type="gene ID" value="HpaG810801"/>
</dbReference>
<name>M4BWA0_HYAAE</name>
<protein>
    <submittedName>
        <fullName evidence="1">Uncharacterized protein</fullName>
    </submittedName>
</protein>
<dbReference type="EMBL" id="JH597995">
    <property type="status" value="NOT_ANNOTATED_CDS"/>
    <property type="molecule type" value="Genomic_DNA"/>
</dbReference>